<comment type="caution">
    <text evidence="9">Lacks conserved residue(s) required for the propagation of feature annotation.</text>
</comment>
<keyword evidence="7" id="KW-0333">Golgi apparatus</keyword>
<dbReference type="Pfam" id="PF02990">
    <property type="entry name" value="EMP70"/>
    <property type="match status" value="1"/>
</dbReference>
<evidence type="ECO:0000256" key="9">
    <source>
        <dbReference type="RuleBase" id="RU363079"/>
    </source>
</evidence>
<feature type="transmembrane region" description="Helical" evidence="9">
    <location>
        <begin position="57"/>
        <end position="77"/>
    </location>
</feature>
<keyword evidence="8 9" id="KW-0472">Membrane</keyword>
<evidence type="ECO:0000256" key="4">
    <source>
        <dbReference type="ARBA" id="ARBA00022692"/>
    </source>
</evidence>
<organism evidence="10">
    <name type="scientific">Gongylonema pulchrum</name>
    <dbReference type="NCBI Taxonomy" id="637853"/>
    <lineage>
        <taxon>Eukaryota</taxon>
        <taxon>Metazoa</taxon>
        <taxon>Ecdysozoa</taxon>
        <taxon>Nematoda</taxon>
        <taxon>Chromadorea</taxon>
        <taxon>Rhabditida</taxon>
        <taxon>Spirurina</taxon>
        <taxon>Spiruromorpha</taxon>
        <taxon>Spiruroidea</taxon>
        <taxon>Gongylonematidae</taxon>
        <taxon>Gongylonema</taxon>
    </lineage>
</organism>
<comment type="subcellular location">
    <subcellularLocation>
        <location evidence="2">Golgi apparatus</location>
    </subcellularLocation>
    <subcellularLocation>
        <location evidence="1">Membrane</location>
        <topology evidence="1">Multi-pass membrane protein</topology>
    </subcellularLocation>
</comment>
<dbReference type="GO" id="GO:0016020">
    <property type="term" value="C:membrane"/>
    <property type="evidence" value="ECO:0007669"/>
    <property type="project" value="UniProtKB-SubCell"/>
</dbReference>
<dbReference type="WBParaSite" id="GPUH_0000713601-mRNA-1">
    <property type="protein sequence ID" value="GPUH_0000713601-mRNA-1"/>
    <property type="gene ID" value="GPUH_0000713601"/>
</dbReference>
<feature type="transmembrane region" description="Helical" evidence="9">
    <location>
        <begin position="20"/>
        <end position="45"/>
    </location>
</feature>
<reference evidence="10" key="1">
    <citation type="submission" date="2016-06" db="UniProtKB">
        <authorList>
            <consortium name="WormBaseParasite"/>
        </authorList>
    </citation>
    <scope>IDENTIFICATION</scope>
</reference>
<keyword evidence="4 9" id="KW-0812">Transmembrane</keyword>
<keyword evidence="5" id="KW-0732">Signal</keyword>
<accession>A0A183DEI6</accession>
<feature type="transmembrane region" description="Helical" evidence="9">
    <location>
        <begin position="128"/>
        <end position="149"/>
    </location>
</feature>
<dbReference type="InterPro" id="IPR004240">
    <property type="entry name" value="EMP70"/>
</dbReference>
<comment type="similarity">
    <text evidence="3 9">Belongs to the nonaspanin (TM9SF) (TC 9.A.2) family.</text>
</comment>
<evidence type="ECO:0000256" key="7">
    <source>
        <dbReference type="ARBA" id="ARBA00023034"/>
    </source>
</evidence>
<proteinExistence type="inferred from homology"/>
<dbReference type="AlphaFoldDB" id="A0A183DEI6"/>
<dbReference type="GO" id="GO:0072657">
    <property type="term" value="P:protein localization to membrane"/>
    <property type="evidence" value="ECO:0007669"/>
    <property type="project" value="TreeGrafter"/>
</dbReference>
<evidence type="ECO:0000256" key="3">
    <source>
        <dbReference type="ARBA" id="ARBA00005227"/>
    </source>
</evidence>
<evidence type="ECO:0000313" key="10">
    <source>
        <dbReference type="WBParaSite" id="GPUH_0000713601-mRNA-1"/>
    </source>
</evidence>
<evidence type="ECO:0000256" key="5">
    <source>
        <dbReference type="ARBA" id="ARBA00022729"/>
    </source>
</evidence>
<protein>
    <recommendedName>
        <fullName evidence="9">Transmembrane 9 superfamily member</fullName>
    </recommendedName>
</protein>
<keyword evidence="6 9" id="KW-1133">Transmembrane helix</keyword>
<evidence type="ECO:0000256" key="6">
    <source>
        <dbReference type="ARBA" id="ARBA00022989"/>
    </source>
</evidence>
<dbReference type="PANTHER" id="PTHR10766">
    <property type="entry name" value="TRANSMEMBRANE 9 SUPERFAMILY PROTEIN"/>
    <property type="match status" value="1"/>
</dbReference>
<evidence type="ECO:0000256" key="8">
    <source>
        <dbReference type="ARBA" id="ARBA00023136"/>
    </source>
</evidence>
<dbReference type="PANTHER" id="PTHR10766:SF55">
    <property type="entry name" value="TRANSMEMBRANE 9 SUPERFAMILY MEMBER 4"/>
    <property type="match status" value="1"/>
</dbReference>
<evidence type="ECO:0000256" key="1">
    <source>
        <dbReference type="ARBA" id="ARBA00004141"/>
    </source>
</evidence>
<dbReference type="GO" id="GO:0005794">
    <property type="term" value="C:Golgi apparatus"/>
    <property type="evidence" value="ECO:0007669"/>
    <property type="project" value="UniProtKB-SubCell"/>
</dbReference>
<evidence type="ECO:0000256" key="2">
    <source>
        <dbReference type="ARBA" id="ARBA00004555"/>
    </source>
</evidence>
<feature type="transmembrane region" description="Helical" evidence="9">
    <location>
        <begin position="97"/>
        <end position="116"/>
    </location>
</feature>
<sequence length="173" mass="19174">LEETGWKLVHGDVFRPPPNSMLLVNFVGAGIQLIGMVAVTVFFAMLGMLSPASRGSLMSAAVVLYCLMGLVAGYHAGRLYRTLKGSKPRRCAFQTAVLFPSIILGIGFLLNFFLIGKHSSGAVPFTTMIALLLLWFGVDLPLVFLGFHFGYRKQVLRFLFLQTLISFFFNYKL</sequence>
<name>A0A183DEI6_9BILA</name>